<keyword evidence="2" id="KW-1185">Reference proteome</keyword>
<evidence type="ECO:0000313" key="2">
    <source>
        <dbReference type="Proteomes" id="UP000321408"/>
    </source>
</evidence>
<sequence length="1105" mass="124033">MSNSFEKKSDSNDISKNVQIIDSPVSSDILVDEYTGIGQSLDLLHNANRTDSDIDLTFTNGSQASHQIPLGENWEGTKLNSDITNLRDTRNWVNGTFNYGNDDGTYLFTEDDSVDIQNSFQNWTFSDIDTGTANLMSGNYYDSASSTGRDALELVMEGNAAQLAGYYSYHEGDYCQWNSTFNIDRGQIEDSNLNFQANPNYLANFNSWEIRFYVDTVMIYSIGTYSLKNYGESLWHDFSIPMGIWVNTTNVFTSQLNETSHSIAVRLQYIATDASYSDGFTHISHQQVFLANIELEVKASVKAEQIGLKMNTNSILSSDFGVGTISQLSSWTTTPVYANFTADDSPYYDYTVDFNSDFNLYAQKTSPTTNYETNSGSPGTSFSIANASDANWEFYSYFSVPTGYAEENFTLYFPSDWTITWVSTPQLPTDNNITECDISKPGQLIIPVNNLSATPDGFWKFNAQSPNYIQNLVTSKNTTGTPGPSDWSVNNTYFSGEYLNITAQVKTSGVNFTDLSSTHANLDIFFPNGTKWISKSEEIAVLADGTIQFSPIQIPENGPDYIVGDYDVFVSWNNTDGINPINETGMAYTHITIKHYSILIPDDDFIDHFIEGSTTSLRINFFDIVSGEAIESATLTFLNLTNGLQTLNEIAPGYYFTELTAPSINPGNNTLNIEASHPLYASTSSNIVVEVELKTILDVEEFPRLTVALNQSFIINLNFKEETSGLGITGCNIDVTWEDNFIVNEINNGDYQIHCNNTNTGVNQIYSIEITASKYGFEQKTILNEIKIRQIETNITSINQNNSFTILPGRNFDPTIFIEDLDYGGYVEGCEVTFTWKYGEGEMEESNPGEYSTNLRNIQEGIYTIDIFVYKEGGNYNFQKFQMTLNVIAPQEGGIPAFLLYIMGVLMVGLIGMFIAYQQHFKYPKIIREIRSLNKAISKGKGAEKVLSVKNADELFIEDYKIRTKGTLPSRNKSLLKVHHIPISDQKSITKGDVKKNFSGEKPPIKESQKKTPKIPKVEKKLDIEGKLSSLEENLELPKAEQPKKVGPIQKIEKLKPDQFVKPNDIENGDLQPISKDQKPKKIRYLRKPKIKELPKKKSKKPKKD</sequence>
<name>A0A5B9DF07_9ARCH</name>
<protein>
    <submittedName>
        <fullName evidence="1">Uncharacterized protein</fullName>
    </submittedName>
</protein>
<gene>
    <name evidence="1" type="ORF">DSAG12_03149</name>
</gene>
<proteinExistence type="predicted"/>
<evidence type="ECO:0000313" key="1">
    <source>
        <dbReference type="EMBL" id="QEE17316.2"/>
    </source>
</evidence>
<reference evidence="1 2" key="1">
    <citation type="journal article" date="2020" name="Nature">
        <title>Isolation of an archaeon at the prokaryote-eukaryote interface.</title>
        <authorList>
            <person name="Imachi H."/>
            <person name="Nobu M.K."/>
            <person name="Nakahara N."/>
            <person name="Morono Y."/>
            <person name="Ogawara M."/>
            <person name="Takaki Y."/>
            <person name="Takano Y."/>
            <person name="Uematsu K."/>
            <person name="Ikuta T."/>
            <person name="Ito M."/>
            <person name="Matsui Y."/>
            <person name="Miyazaki M."/>
            <person name="Murata K."/>
            <person name="Saito Y."/>
            <person name="Sakai S."/>
            <person name="Song C."/>
            <person name="Tasumi E."/>
            <person name="Yamanaka Y."/>
            <person name="Yamaguchi T."/>
            <person name="Kamagata Y."/>
            <person name="Tamaki H."/>
            <person name="Takai K."/>
        </authorList>
    </citation>
    <scope>NUCLEOTIDE SEQUENCE [LARGE SCALE GENOMIC DNA]</scope>
    <source>
        <strain evidence="1 2">MK-D1</strain>
    </source>
</reference>
<dbReference type="EMBL" id="CP042905">
    <property type="protein sequence ID" value="QEE17316.2"/>
    <property type="molecule type" value="Genomic_DNA"/>
</dbReference>
<accession>A0A5B9DF07</accession>
<reference evidence="1 2" key="2">
    <citation type="journal article" date="2024" name="Int. J. Syst. Evol. Microbiol.">
        <title>Promethearchaeum syntrophicum gen. nov., sp. nov., an anaerobic, obligately syntrophic archaeon, the first isolate of the lineage 'Asgard' archaea, and proposal of the new archaeal phylum Promethearchaeota phyl. nov. and kingdom Promethearchaeati regn. nov.</title>
        <authorList>
            <person name="Imachi H."/>
            <person name="Nobu M.K."/>
            <person name="Kato S."/>
            <person name="Takaki Y."/>
            <person name="Miyazaki M."/>
            <person name="Miyata M."/>
            <person name="Ogawara M."/>
            <person name="Saito Y."/>
            <person name="Sakai S."/>
            <person name="Tahara Y.O."/>
            <person name="Takano Y."/>
            <person name="Tasumi E."/>
            <person name="Uematsu K."/>
            <person name="Yoshimura T."/>
            <person name="Itoh T."/>
            <person name="Ohkuma M."/>
            <person name="Takai K."/>
        </authorList>
    </citation>
    <scope>NUCLEOTIDE SEQUENCE [LARGE SCALE GENOMIC DNA]</scope>
    <source>
        <strain evidence="1 2">MK-D1</strain>
    </source>
</reference>
<dbReference type="AlphaFoldDB" id="A0A5B9DF07"/>
<organism evidence="1 2">
    <name type="scientific">Promethearchaeum syntrophicum</name>
    <dbReference type="NCBI Taxonomy" id="2594042"/>
    <lineage>
        <taxon>Archaea</taxon>
        <taxon>Promethearchaeati</taxon>
        <taxon>Promethearchaeota</taxon>
        <taxon>Promethearchaeia</taxon>
        <taxon>Promethearchaeales</taxon>
        <taxon>Promethearchaeaceae</taxon>
        <taxon>Promethearchaeum</taxon>
    </lineage>
</organism>
<dbReference type="KEGG" id="psyt:DSAG12_03149"/>
<dbReference type="Proteomes" id="UP000321408">
    <property type="component" value="Chromosome"/>
</dbReference>